<dbReference type="GO" id="GO:0009252">
    <property type="term" value="P:peptidoglycan biosynthetic process"/>
    <property type="evidence" value="ECO:0007669"/>
    <property type="project" value="UniProtKB-KW"/>
</dbReference>
<dbReference type="InterPro" id="IPR050068">
    <property type="entry name" value="MurA_subfamily"/>
</dbReference>
<comment type="similarity">
    <text evidence="10">Belongs to the EPSP synthase family. MurA subfamily.</text>
</comment>
<keyword evidence="5 17" id="KW-0808">Transferase</keyword>
<dbReference type="Gene3D" id="3.65.10.10">
    <property type="entry name" value="Enolpyruvate transferase domain"/>
    <property type="match status" value="2"/>
</dbReference>
<evidence type="ECO:0000256" key="1">
    <source>
        <dbReference type="ARBA" id="ARBA00004496"/>
    </source>
</evidence>
<name>A0A448MML9_9PAST</name>
<evidence type="ECO:0000256" key="6">
    <source>
        <dbReference type="ARBA" id="ARBA00022960"/>
    </source>
</evidence>
<evidence type="ECO:0000256" key="3">
    <source>
        <dbReference type="ARBA" id="ARBA00022490"/>
    </source>
</evidence>
<dbReference type="InterPro" id="IPR036968">
    <property type="entry name" value="Enolpyruvate_Tfrase_sf"/>
</dbReference>
<evidence type="ECO:0000256" key="5">
    <source>
        <dbReference type="ARBA" id="ARBA00022679"/>
    </source>
</evidence>
<dbReference type="SUPFAM" id="SSF55205">
    <property type="entry name" value="EPT/RTPC-like"/>
    <property type="match status" value="1"/>
</dbReference>
<proteinExistence type="inferred from homology"/>
<dbReference type="InterPro" id="IPR001986">
    <property type="entry name" value="Enolpyruvate_Tfrase_dom"/>
</dbReference>
<evidence type="ECO:0000256" key="11">
    <source>
        <dbReference type="ARBA" id="ARBA00039108"/>
    </source>
</evidence>
<organism evidence="17 18">
    <name type="scientific">Rodentibacter pneumotropicus</name>
    <dbReference type="NCBI Taxonomy" id="758"/>
    <lineage>
        <taxon>Bacteria</taxon>
        <taxon>Pseudomonadati</taxon>
        <taxon>Pseudomonadota</taxon>
        <taxon>Gammaproteobacteria</taxon>
        <taxon>Pasteurellales</taxon>
        <taxon>Pasteurellaceae</taxon>
        <taxon>Rodentibacter</taxon>
    </lineage>
</organism>
<evidence type="ECO:0000259" key="16">
    <source>
        <dbReference type="Pfam" id="PF00275"/>
    </source>
</evidence>
<evidence type="ECO:0000256" key="2">
    <source>
        <dbReference type="ARBA" id="ARBA00004752"/>
    </source>
</evidence>
<evidence type="ECO:0000256" key="9">
    <source>
        <dbReference type="ARBA" id="ARBA00023316"/>
    </source>
</evidence>
<comment type="pathway">
    <text evidence="2">Cell wall biogenesis; peptidoglycan biosynthesis.</text>
</comment>
<dbReference type="Proteomes" id="UP000278733">
    <property type="component" value="Chromosome"/>
</dbReference>
<keyword evidence="3" id="KW-0963">Cytoplasm</keyword>
<evidence type="ECO:0000256" key="14">
    <source>
        <dbReference type="ARBA" id="ARBA00042842"/>
    </source>
</evidence>
<keyword evidence="4" id="KW-0132">Cell division</keyword>
<dbReference type="KEGG" id="rpne:NCTC8284_01435"/>
<dbReference type="EC" id="2.5.1.7" evidence="11"/>
<evidence type="ECO:0000256" key="7">
    <source>
        <dbReference type="ARBA" id="ARBA00022984"/>
    </source>
</evidence>
<keyword evidence="9" id="KW-0961">Cell wall biogenesis/degradation</keyword>
<dbReference type="AlphaFoldDB" id="A0A448MML9"/>
<evidence type="ECO:0000256" key="15">
    <source>
        <dbReference type="ARBA" id="ARBA00047527"/>
    </source>
</evidence>
<protein>
    <recommendedName>
        <fullName evidence="12">UDP-N-acetylglucosamine 1-carboxyvinyltransferase</fullName>
        <ecNumber evidence="11">2.5.1.7</ecNumber>
    </recommendedName>
    <alternativeName>
        <fullName evidence="13">Enoylpyruvate transferase</fullName>
    </alternativeName>
    <alternativeName>
        <fullName evidence="14">UDP-N-acetylglucosamine enolpyruvyl transferase</fullName>
    </alternativeName>
</protein>
<evidence type="ECO:0000313" key="18">
    <source>
        <dbReference type="Proteomes" id="UP000278733"/>
    </source>
</evidence>
<keyword evidence="6" id="KW-0133">Cell shape</keyword>
<dbReference type="GO" id="GO:0008760">
    <property type="term" value="F:UDP-N-acetylglucosamine 1-carboxyvinyltransferase activity"/>
    <property type="evidence" value="ECO:0007669"/>
    <property type="project" value="UniProtKB-EC"/>
</dbReference>
<accession>A0A448MML9</accession>
<dbReference type="GO" id="GO:0008360">
    <property type="term" value="P:regulation of cell shape"/>
    <property type="evidence" value="ECO:0007669"/>
    <property type="project" value="UniProtKB-KW"/>
</dbReference>
<comment type="catalytic activity">
    <reaction evidence="15">
        <text>phosphoenolpyruvate + UDP-N-acetyl-alpha-D-glucosamine = UDP-N-acetyl-3-O-(1-carboxyvinyl)-alpha-D-glucosamine + phosphate</text>
        <dbReference type="Rhea" id="RHEA:18681"/>
        <dbReference type="ChEBI" id="CHEBI:43474"/>
        <dbReference type="ChEBI" id="CHEBI:57705"/>
        <dbReference type="ChEBI" id="CHEBI:58702"/>
        <dbReference type="ChEBI" id="CHEBI:68483"/>
        <dbReference type="EC" id="2.5.1.7"/>
    </reaction>
</comment>
<evidence type="ECO:0000256" key="13">
    <source>
        <dbReference type="ARBA" id="ARBA00042443"/>
    </source>
</evidence>
<dbReference type="Pfam" id="PF00275">
    <property type="entry name" value="EPSP_synthase"/>
    <property type="match status" value="1"/>
</dbReference>
<dbReference type="GO" id="GO:0071555">
    <property type="term" value="P:cell wall organization"/>
    <property type="evidence" value="ECO:0007669"/>
    <property type="project" value="UniProtKB-KW"/>
</dbReference>
<evidence type="ECO:0000256" key="8">
    <source>
        <dbReference type="ARBA" id="ARBA00023306"/>
    </source>
</evidence>
<comment type="subcellular location">
    <subcellularLocation>
        <location evidence="1">Cytoplasm</location>
    </subcellularLocation>
</comment>
<keyword evidence="7" id="KW-0573">Peptidoglycan synthesis</keyword>
<dbReference type="PANTHER" id="PTHR43783:SF1">
    <property type="entry name" value="UDP-N-ACETYLGLUCOSAMINE 1-CARBOXYVINYLTRANSFERASE"/>
    <property type="match status" value="1"/>
</dbReference>
<dbReference type="InterPro" id="IPR013792">
    <property type="entry name" value="RNA3'P_cycl/enolpyr_Trfase_a/b"/>
</dbReference>
<dbReference type="GO" id="GO:0051301">
    <property type="term" value="P:cell division"/>
    <property type="evidence" value="ECO:0007669"/>
    <property type="project" value="UniProtKB-KW"/>
</dbReference>
<sequence>MEKFRVYGGQSRLSGTVTISGAKNAALPILFASILATEPVKLTNVPELKDIETTLKIYVNSE</sequence>
<gene>
    <name evidence="17" type="primary">murZ_1</name>
    <name evidence="17" type="ORF">NCTC8284_01435</name>
</gene>
<keyword evidence="8" id="KW-0131">Cell cycle</keyword>
<evidence type="ECO:0000256" key="10">
    <source>
        <dbReference type="ARBA" id="ARBA00038367"/>
    </source>
</evidence>
<feature type="domain" description="Enolpyruvate transferase" evidence="16">
    <location>
        <begin position="9"/>
        <end position="57"/>
    </location>
</feature>
<evidence type="ECO:0000256" key="4">
    <source>
        <dbReference type="ARBA" id="ARBA00022618"/>
    </source>
</evidence>
<dbReference type="EMBL" id="LR134405">
    <property type="protein sequence ID" value="VEH66273.1"/>
    <property type="molecule type" value="Genomic_DNA"/>
</dbReference>
<reference evidence="17 18" key="1">
    <citation type="submission" date="2018-12" db="EMBL/GenBank/DDBJ databases">
        <authorList>
            <consortium name="Pathogen Informatics"/>
        </authorList>
    </citation>
    <scope>NUCLEOTIDE SEQUENCE [LARGE SCALE GENOMIC DNA]</scope>
    <source>
        <strain evidence="17 18">NCTC8284</strain>
    </source>
</reference>
<dbReference type="PANTHER" id="PTHR43783">
    <property type="entry name" value="UDP-N-ACETYLGLUCOSAMINE 1-CARBOXYVINYLTRANSFERASE"/>
    <property type="match status" value="1"/>
</dbReference>
<evidence type="ECO:0000256" key="12">
    <source>
        <dbReference type="ARBA" id="ARBA00039754"/>
    </source>
</evidence>
<dbReference type="GO" id="GO:0005737">
    <property type="term" value="C:cytoplasm"/>
    <property type="evidence" value="ECO:0007669"/>
    <property type="project" value="UniProtKB-SubCell"/>
</dbReference>
<evidence type="ECO:0000313" key="17">
    <source>
        <dbReference type="EMBL" id="VEH66273.1"/>
    </source>
</evidence>